<evidence type="ECO:0000313" key="1">
    <source>
        <dbReference type="EMBL" id="KAK7373867.1"/>
    </source>
</evidence>
<name>A0AAN9NN63_PHACN</name>
<accession>A0AAN9NN63</accession>
<comment type="caution">
    <text evidence="1">The sequence shown here is derived from an EMBL/GenBank/DDBJ whole genome shotgun (WGS) entry which is preliminary data.</text>
</comment>
<organism evidence="1 2">
    <name type="scientific">Phaseolus coccineus</name>
    <name type="common">Scarlet runner bean</name>
    <name type="synonym">Phaseolus multiflorus</name>
    <dbReference type="NCBI Taxonomy" id="3886"/>
    <lineage>
        <taxon>Eukaryota</taxon>
        <taxon>Viridiplantae</taxon>
        <taxon>Streptophyta</taxon>
        <taxon>Embryophyta</taxon>
        <taxon>Tracheophyta</taxon>
        <taxon>Spermatophyta</taxon>
        <taxon>Magnoliopsida</taxon>
        <taxon>eudicotyledons</taxon>
        <taxon>Gunneridae</taxon>
        <taxon>Pentapetalae</taxon>
        <taxon>rosids</taxon>
        <taxon>fabids</taxon>
        <taxon>Fabales</taxon>
        <taxon>Fabaceae</taxon>
        <taxon>Papilionoideae</taxon>
        <taxon>50 kb inversion clade</taxon>
        <taxon>NPAAA clade</taxon>
        <taxon>indigoferoid/millettioid clade</taxon>
        <taxon>Phaseoleae</taxon>
        <taxon>Phaseolus</taxon>
    </lineage>
</organism>
<protein>
    <submittedName>
        <fullName evidence="1">Uncharacterized protein</fullName>
    </submittedName>
</protein>
<gene>
    <name evidence="1" type="ORF">VNO80_07287</name>
</gene>
<dbReference type="AlphaFoldDB" id="A0AAN9NN63"/>
<dbReference type="Proteomes" id="UP001374584">
    <property type="component" value="Unassembled WGS sequence"/>
</dbReference>
<proteinExistence type="predicted"/>
<reference evidence="1 2" key="1">
    <citation type="submission" date="2024-01" db="EMBL/GenBank/DDBJ databases">
        <title>The genomes of 5 underutilized Papilionoideae crops provide insights into root nodulation and disease resistanc.</title>
        <authorList>
            <person name="Jiang F."/>
        </authorList>
    </citation>
    <scope>NUCLEOTIDE SEQUENCE [LARGE SCALE GENOMIC DNA]</scope>
    <source>
        <strain evidence="1">JINMINGXINNONG_FW02</strain>
        <tissue evidence="1">Leaves</tissue>
    </source>
</reference>
<evidence type="ECO:0000313" key="2">
    <source>
        <dbReference type="Proteomes" id="UP001374584"/>
    </source>
</evidence>
<dbReference type="EMBL" id="JAYMYR010000003">
    <property type="protein sequence ID" value="KAK7373867.1"/>
    <property type="molecule type" value="Genomic_DNA"/>
</dbReference>
<keyword evidence="2" id="KW-1185">Reference proteome</keyword>
<sequence length="111" mass="12124">MHRVIRSLNSIKPFDFTHLTTLGTGVPYLVLFFTEVAYLIPPFPITHATALVEEPSTTIGSLQPSAAMEAWLVMGSQGLRLDSSDSHDAPLSFPAVAVAKLLPGIRDWHCH</sequence>